<evidence type="ECO:0000256" key="9">
    <source>
        <dbReference type="ARBA" id="ARBA00022837"/>
    </source>
</evidence>
<keyword evidence="19" id="KW-1185">Reference proteome</keyword>
<evidence type="ECO:0000256" key="3">
    <source>
        <dbReference type="ARBA" id="ARBA00001923"/>
    </source>
</evidence>
<dbReference type="GO" id="GO:0005975">
    <property type="term" value="P:carbohydrate metabolic process"/>
    <property type="evidence" value="ECO:0007669"/>
    <property type="project" value="InterPro"/>
</dbReference>
<comment type="subunit">
    <text evidence="5">Monomer.</text>
</comment>
<evidence type="ECO:0000256" key="2">
    <source>
        <dbReference type="ARBA" id="ARBA00001913"/>
    </source>
</evidence>
<keyword evidence="16" id="KW-0732">Signal</keyword>
<dbReference type="FunCoup" id="A0A6J0BFN0">
    <property type="interactions" value="22"/>
</dbReference>
<comment type="catalytic activity">
    <reaction evidence="1 15">
        <text>Endohydrolysis of (1-&gt;4)-alpha-D-glucosidic linkages in polysaccharides containing three or more (1-&gt;4)-alpha-linked D-glucose units.</text>
        <dbReference type="EC" id="3.2.1.1"/>
    </reaction>
</comment>
<feature type="domain" description="Glycosyl hydrolase family 13 catalytic" evidence="18">
    <location>
        <begin position="27"/>
        <end position="395"/>
    </location>
</feature>
<proteinExistence type="inferred from homology"/>
<sequence>MLLGVTLLALAAVATATKNPHYWDNRDGMVHLFEWKWSDIADECERFLGPKGYGGVQISPPNENLIISNRPWWERYQPVSYKLVTRSGDEAALRDMVTRCNNVGVRIYADAIINHMSASAPLPAYGTGGSSAYHGDRWWPEVPYGWNDFNSVCSISSYQNAIEVRNCELSGLPDLNQGTDWVRDKIVEYMNNLIDIGVAGFRIDAAKHMWPGDLEIIFNRLNNLNTNHGFPANSRPFIYSEVIDQGGEAITASEYVHLGTVTEFKHGLELGNAFQGNNALRWLTNWGEAWGLLTSSDALVFIDNHDNQRGHGGGGSILTHKNSKPYKMATAFMLAHPYGIAQIMSSFDFTDSEAGPPADWNGNILSPTINSDDSCGNGWICEHRWRQIYNMVGFRNAVKGTGINDWWDNSSNQIAFCRGGAGFVAFNLDSWNFQQTLQTCLSAGTYCDVISGNLINGSCTGKSVTVNNDGTAYIEILTSEEDGVLAIHQNAKL</sequence>
<evidence type="ECO:0000313" key="19">
    <source>
        <dbReference type="Proteomes" id="UP000829291"/>
    </source>
</evidence>
<dbReference type="InterPro" id="IPR017853">
    <property type="entry name" value="GH"/>
</dbReference>
<keyword evidence="7" id="KW-0479">Metal-binding</keyword>
<evidence type="ECO:0000256" key="14">
    <source>
        <dbReference type="RuleBase" id="RU003615"/>
    </source>
</evidence>
<evidence type="ECO:0000256" key="12">
    <source>
        <dbReference type="ARBA" id="ARBA00023277"/>
    </source>
</evidence>
<dbReference type="RefSeq" id="XP_015513635.2">
    <property type="nucleotide sequence ID" value="XM_015658149.2"/>
</dbReference>
<dbReference type="InterPro" id="IPR006046">
    <property type="entry name" value="Alpha_amylase"/>
</dbReference>
<evidence type="ECO:0000313" key="20">
    <source>
        <dbReference type="RefSeq" id="XP_015513635.2"/>
    </source>
</evidence>
<dbReference type="SMART" id="SM00632">
    <property type="entry name" value="Aamy_C"/>
    <property type="match status" value="1"/>
</dbReference>
<evidence type="ECO:0000256" key="15">
    <source>
        <dbReference type="RuleBase" id="RU361134"/>
    </source>
</evidence>
<evidence type="ECO:0000256" key="7">
    <source>
        <dbReference type="ARBA" id="ARBA00022723"/>
    </source>
</evidence>
<dbReference type="SUPFAM" id="SSF51011">
    <property type="entry name" value="Glycosyl hydrolase domain"/>
    <property type="match status" value="1"/>
</dbReference>
<evidence type="ECO:0000256" key="16">
    <source>
        <dbReference type="SAM" id="SignalP"/>
    </source>
</evidence>
<evidence type="ECO:0000256" key="5">
    <source>
        <dbReference type="ARBA" id="ARBA00011245"/>
    </source>
</evidence>
<keyword evidence="13 15" id="KW-0326">Glycosidase</keyword>
<evidence type="ECO:0000256" key="1">
    <source>
        <dbReference type="ARBA" id="ARBA00000548"/>
    </source>
</evidence>
<gene>
    <name evidence="20" type="primary">LOC107219806</name>
</gene>
<dbReference type="InterPro" id="IPR006048">
    <property type="entry name" value="A-amylase/branching_C"/>
</dbReference>
<dbReference type="GeneID" id="107219806"/>
<dbReference type="InterPro" id="IPR006047">
    <property type="entry name" value="GH13_cat_dom"/>
</dbReference>
<evidence type="ECO:0000256" key="6">
    <source>
        <dbReference type="ARBA" id="ARBA00012595"/>
    </source>
</evidence>
<dbReference type="EC" id="3.2.1.1" evidence="6 15"/>
<keyword evidence="9" id="KW-0106">Calcium</keyword>
<dbReference type="GO" id="GO:0046872">
    <property type="term" value="F:metal ion binding"/>
    <property type="evidence" value="ECO:0007669"/>
    <property type="project" value="UniProtKB-KW"/>
</dbReference>
<organism evidence="20">
    <name type="scientific">Neodiprion lecontei</name>
    <name type="common">Redheaded pine sawfly</name>
    <dbReference type="NCBI Taxonomy" id="441921"/>
    <lineage>
        <taxon>Eukaryota</taxon>
        <taxon>Metazoa</taxon>
        <taxon>Ecdysozoa</taxon>
        <taxon>Arthropoda</taxon>
        <taxon>Hexapoda</taxon>
        <taxon>Insecta</taxon>
        <taxon>Pterygota</taxon>
        <taxon>Neoptera</taxon>
        <taxon>Endopterygota</taxon>
        <taxon>Hymenoptera</taxon>
        <taxon>Tenthredinoidea</taxon>
        <taxon>Diprionidae</taxon>
        <taxon>Diprioninae</taxon>
        <taxon>Neodiprion</taxon>
    </lineage>
</organism>
<dbReference type="GO" id="GO:0004556">
    <property type="term" value="F:alpha-amylase activity"/>
    <property type="evidence" value="ECO:0007669"/>
    <property type="project" value="UniProtKB-UniRule"/>
</dbReference>
<dbReference type="PANTHER" id="PTHR43447">
    <property type="entry name" value="ALPHA-AMYLASE"/>
    <property type="match status" value="1"/>
</dbReference>
<feature type="signal peptide" evidence="16">
    <location>
        <begin position="1"/>
        <end position="16"/>
    </location>
</feature>
<dbReference type="Pfam" id="PF00128">
    <property type="entry name" value="Alpha-amylase"/>
    <property type="match status" value="1"/>
</dbReference>
<protein>
    <recommendedName>
        <fullName evidence="6 15">Alpha-amylase</fullName>
        <ecNumber evidence="6 15">3.2.1.1</ecNumber>
    </recommendedName>
</protein>
<accession>A0A6J0BFN0</accession>
<evidence type="ECO:0000256" key="10">
    <source>
        <dbReference type="ARBA" id="ARBA00023157"/>
    </source>
</evidence>
<dbReference type="Gene3D" id="2.60.40.1180">
    <property type="entry name" value="Golgi alpha-mannosidase II"/>
    <property type="match status" value="1"/>
</dbReference>
<dbReference type="SMART" id="SM00642">
    <property type="entry name" value="Aamy"/>
    <property type="match status" value="1"/>
</dbReference>
<keyword evidence="10" id="KW-1015">Disulfide bond</keyword>
<evidence type="ECO:0000256" key="13">
    <source>
        <dbReference type="ARBA" id="ARBA00023295"/>
    </source>
</evidence>
<dbReference type="InterPro" id="IPR031319">
    <property type="entry name" value="A-amylase_C"/>
</dbReference>
<dbReference type="InterPro" id="IPR013780">
    <property type="entry name" value="Glyco_hydro_b"/>
</dbReference>
<comment type="cofactor">
    <cofactor evidence="2">
        <name>Ca(2+)</name>
        <dbReference type="ChEBI" id="CHEBI:29108"/>
    </cofactor>
</comment>
<evidence type="ECO:0000259" key="18">
    <source>
        <dbReference type="SMART" id="SM00642"/>
    </source>
</evidence>
<dbReference type="AlphaFoldDB" id="A0A6J0BFN0"/>
<dbReference type="KEGG" id="nlo:107219806"/>
<dbReference type="CDD" id="cd11317">
    <property type="entry name" value="AmyAc_bac_euk_AmyA"/>
    <property type="match status" value="1"/>
</dbReference>
<evidence type="ECO:0000256" key="4">
    <source>
        <dbReference type="ARBA" id="ARBA00008061"/>
    </source>
</evidence>
<feature type="domain" description="Alpha-amylase C-terminal" evidence="17">
    <location>
        <begin position="404"/>
        <end position="492"/>
    </location>
</feature>
<dbReference type="OrthoDB" id="550577at2759"/>
<keyword evidence="12 15" id="KW-0119">Carbohydrate metabolism</keyword>
<dbReference type="Pfam" id="PF02806">
    <property type="entry name" value="Alpha-amylase_C"/>
    <property type="match status" value="1"/>
</dbReference>
<keyword evidence="11" id="KW-0868">Chloride</keyword>
<dbReference type="PRINTS" id="PR00110">
    <property type="entry name" value="ALPHAAMYLASE"/>
</dbReference>
<reference evidence="20" key="1">
    <citation type="submission" date="2025-08" db="UniProtKB">
        <authorList>
            <consortium name="RefSeq"/>
        </authorList>
    </citation>
    <scope>IDENTIFICATION</scope>
    <source>
        <tissue evidence="20">Thorax and Abdomen</tissue>
    </source>
</reference>
<evidence type="ECO:0000256" key="8">
    <source>
        <dbReference type="ARBA" id="ARBA00022801"/>
    </source>
</evidence>
<dbReference type="SUPFAM" id="SSF51445">
    <property type="entry name" value="(Trans)glycosidases"/>
    <property type="match status" value="1"/>
</dbReference>
<dbReference type="Proteomes" id="UP000829291">
    <property type="component" value="Chromosome 4"/>
</dbReference>
<dbReference type="InParanoid" id="A0A6J0BFN0"/>
<evidence type="ECO:0000256" key="11">
    <source>
        <dbReference type="ARBA" id="ARBA00023214"/>
    </source>
</evidence>
<name>A0A6J0BFN0_NEOLC</name>
<keyword evidence="8 15" id="KW-0378">Hydrolase</keyword>
<comment type="similarity">
    <text evidence="4 14">Belongs to the glycosyl hydrolase 13 family.</text>
</comment>
<feature type="chain" id="PRO_5046885504" description="Alpha-amylase" evidence="16">
    <location>
        <begin position="17"/>
        <end position="493"/>
    </location>
</feature>
<evidence type="ECO:0000259" key="17">
    <source>
        <dbReference type="SMART" id="SM00632"/>
    </source>
</evidence>
<comment type="cofactor">
    <cofactor evidence="3">
        <name>chloride</name>
        <dbReference type="ChEBI" id="CHEBI:17996"/>
    </cofactor>
</comment>
<dbReference type="Gene3D" id="3.20.20.80">
    <property type="entry name" value="Glycosidases"/>
    <property type="match status" value="1"/>
</dbReference>